<dbReference type="NCBIfam" id="NF001810">
    <property type="entry name" value="PRK00529.1"/>
    <property type="match status" value="1"/>
</dbReference>
<gene>
    <name evidence="7 12" type="primary">efp</name>
    <name evidence="12" type="ORF">SPDO_08580</name>
</gene>
<dbReference type="InterPro" id="IPR013185">
    <property type="entry name" value="Transl_elong_KOW-like"/>
</dbReference>
<dbReference type="Gene3D" id="2.30.30.30">
    <property type="match status" value="1"/>
</dbReference>
<dbReference type="HAMAP" id="MF_00141">
    <property type="entry name" value="EF_P"/>
    <property type="match status" value="1"/>
</dbReference>
<dbReference type="InterPro" id="IPR008991">
    <property type="entry name" value="Translation_prot_SH3-like_sf"/>
</dbReference>
<reference evidence="12 13" key="1">
    <citation type="submission" date="2017-03" db="EMBL/GenBank/DDBJ databases">
        <title>Genome sequence of Sphingomonas dokdonensis DSM 21029.</title>
        <authorList>
            <person name="Poehlein A."/>
            <person name="Wuebbeler J.H."/>
            <person name="Steinbuechel A."/>
            <person name="Daniel R."/>
        </authorList>
    </citation>
    <scope>NUCLEOTIDE SEQUENCE [LARGE SCALE GENOMIC DNA]</scope>
    <source>
        <strain evidence="12 13">DSM 21029</strain>
    </source>
</reference>
<dbReference type="InterPro" id="IPR013852">
    <property type="entry name" value="Transl_elong_P/YeiP_CS"/>
</dbReference>
<keyword evidence="6 7" id="KW-0648">Protein biosynthesis</keyword>
<keyword evidence="13" id="KW-1185">Reference proteome</keyword>
<comment type="function">
    <text evidence="7">Involved in peptide bond synthesis. Stimulates efficient translation and peptide-bond synthesis on native or reconstituted 70S ribosomes in vitro. Probably functions indirectly by altering the affinity of the ribosome for aminoacyl-tRNA, thus increasing their reactivity as acceptors for peptidyl transferase.</text>
</comment>
<dbReference type="GO" id="GO:0003746">
    <property type="term" value="F:translation elongation factor activity"/>
    <property type="evidence" value="ECO:0007669"/>
    <property type="project" value="UniProtKB-UniRule"/>
</dbReference>
<evidence type="ECO:0000259" key="11">
    <source>
        <dbReference type="SMART" id="SM01185"/>
    </source>
</evidence>
<dbReference type="InterPro" id="IPR020599">
    <property type="entry name" value="Transl_elong_fac_P/YeiP"/>
</dbReference>
<dbReference type="Pfam" id="PF08207">
    <property type="entry name" value="EFP_N"/>
    <property type="match status" value="1"/>
</dbReference>
<dbReference type="PROSITE" id="PS01275">
    <property type="entry name" value="EFP"/>
    <property type="match status" value="1"/>
</dbReference>
<comment type="subcellular location">
    <subcellularLocation>
        <location evidence="1 7">Cytoplasm</location>
    </subcellularLocation>
</comment>
<dbReference type="SUPFAM" id="SSF50104">
    <property type="entry name" value="Translation proteins SH3-like domain"/>
    <property type="match status" value="1"/>
</dbReference>
<dbReference type="Pfam" id="PF09285">
    <property type="entry name" value="Elong-fact-P_C"/>
    <property type="match status" value="1"/>
</dbReference>
<comment type="caution">
    <text evidence="12">The sequence shown here is derived from an EMBL/GenBank/DDBJ whole genome shotgun (WGS) entry which is preliminary data.</text>
</comment>
<protein>
    <recommendedName>
        <fullName evidence="7 8">Elongation factor P</fullName>
        <shortName evidence="7">EF-P</shortName>
    </recommendedName>
</protein>
<dbReference type="InterPro" id="IPR001059">
    <property type="entry name" value="Transl_elong_P/YeiP_cen"/>
</dbReference>
<dbReference type="FunFam" id="2.30.30.30:FF:000003">
    <property type="entry name" value="Elongation factor P"/>
    <property type="match status" value="1"/>
</dbReference>
<keyword evidence="4 7" id="KW-0963">Cytoplasm</keyword>
<organism evidence="12 13">
    <name type="scientific">Sphingomonas dokdonensis</name>
    <dbReference type="NCBI Taxonomy" id="344880"/>
    <lineage>
        <taxon>Bacteria</taxon>
        <taxon>Pseudomonadati</taxon>
        <taxon>Pseudomonadota</taxon>
        <taxon>Alphaproteobacteria</taxon>
        <taxon>Sphingomonadales</taxon>
        <taxon>Sphingomonadaceae</taxon>
        <taxon>Sphingomonas</taxon>
    </lineage>
</organism>
<dbReference type="GO" id="GO:0043043">
    <property type="term" value="P:peptide biosynthetic process"/>
    <property type="evidence" value="ECO:0007669"/>
    <property type="project" value="InterPro"/>
</dbReference>
<evidence type="ECO:0000256" key="9">
    <source>
        <dbReference type="RuleBase" id="RU004389"/>
    </source>
</evidence>
<evidence type="ECO:0000313" key="13">
    <source>
        <dbReference type="Proteomes" id="UP000197290"/>
    </source>
</evidence>
<dbReference type="GO" id="GO:0005829">
    <property type="term" value="C:cytosol"/>
    <property type="evidence" value="ECO:0007669"/>
    <property type="project" value="UniProtKB-ARBA"/>
</dbReference>
<dbReference type="SMART" id="SM01185">
    <property type="entry name" value="EFP"/>
    <property type="match status" value="1"/>
</dbReference>
<accession>A0A245ZW60</accession>
<evidence type="ECO:0000256" key="6">
    <source>
        <dbReference type="ARBA" id="ARBA00022917"/>
    </source>
</evidence>
<evidence type="ECO:0000256" key="8">
    <source>
        <dbReference type="NCBIfam" id="TIGR00038"/>
    </source>
</evidence>
<dbReference type="InterPro" id="IPR015365">
    <property type="entry name" value="Elong-fact-P_C"/>
</dbReference>
<dbReference type="Proteomes" id="UP000197290">
    <property type="component" value="Unassembled WGS sequence"/>
</dbReference>
<dbReference type="PANTHER" id="PTHR30053">
    <property type="entry name" value="ELONGATION FACTOR P"/>
    <property type="match status" value="1"/>
</dbReference>
<evidence type="ECO:0000256" key="5">
    <source>
        <dbReference type="ARBA" id="ARBA00022768"/>
    </source>
</evidence>
<evidence type="ECO:0000313" key="12">
    <source>
        <dbReference type="EMBL" id="OWK33969.1"/>
    </source>
</evidence>
<dbReference type="InterPro" id="IPR012340">
    <property type="entry name" value="NA-bd_OB-fold"/>
</dbReference>
<feature type="domain" description="Translation elongation factor P/YeiP central" evidence="11">
    <location>
        <begin position="94"/>
        <end position="148"/>
    </location>
</feature>
<evidence type="ECO:0000256" key="3">
    <source>
        <dbReference type="ARBA" id="ARBA00009479"/>
    </source>
</evidence>
<dbReference type="FunFam" id="2.40.50.140:FF:000009">
    <property type="entry name" value="Elongation factor P"/>
    <property type="match status" value="1"/>
</dbReference>
<evidence type="ECO:0000256" key="7">
    <source>
        <dbReference type="HAMAP-Rule" id="MF_00141"/>
    </source>
</evidence>
<dbReference type="Pfam" id="PF01132">
    <property type="entry name" value="EFP"/>
    <property type="match status" value="1"/>
</dbReference>
<evidence type="ECO:0000256" key="4">
    <source>
        <dbReference type="ARBA" id="ARBA00022490"/>
    </source>
</evidence>
<dbReference type="CDD" id="cd04470">
    <property type="entry name" value="S1_EF-P_repeat_1"/>
    <property type="match status" value="1"/>
</dbReference>
<dbReference type="UniPathway" id="UPA00345"/>
<dbReference type="PIRSF" id="PIRSF005901">
    <property type="entry name" value="EF-P"/>
    <property type="match status" value="1"/>
</dbReference>
<dbReference type="NCBIfam" id="TIGR00038">
    <property type="entry name" value="efp"/>
    <property type="match status" value="1"/>
</dbReference>
<comment type="similarity">
    <text evidence="3 7 9">Belongs to the elongation factor P family.</text>
</comment>
<comment type="pathway">
    <text evidence="2 7">Protein biosynthesis; polypeptide chain elongation.</text>
</comment>
<dbReference type="EMBL" id="NBBI01000001">
    <property type="protein sequence ID" value="OWK33969.1"/>
    <property type="molecule type" value="Genomic_DNA"/>
</dbReference>
<name>A0A245ZW60_9SPHN</name>
<evidence type="ECO:0000256" key="2">
    <source>
        <dbReference type="ARBA" id="ARBA00004815"/>
    </source>
</evidence>
<proteinExistence type="inferred from homology"/>
<dbReference type="InterPro" id="IPR014722">
    <property type="entry name" value="Rib_uL2_dom2"/>
</dbReference>
<dbReference type="InterPro" id="IPR011768">
    <property type="entry name" value="Transl_elongation_fac_P"/>
</dbReference>
<dbReference type="AlphaFoldDB" id="A0A245ZW60"/>
<feature type="domain" description="Elongation factor P C-terminal" evidence="10">
    <location>
        <begin position="156"/>
        <end position="211"/>
    </location>
</feature>
<dbReference type="CDD" id="cd05794">
    <property type="entry name" value="S1_EF-P_repeat_2"/>
    <property type="match status" value="1"/>
</dbReference>
<sequence length="213" mass="23678">MLGAALRMGEPAFDTLSPNGEWAYTVMKISGVDIRPGNIIEYEGGIWRAVKIQHTQPGKGGAYMQVELKNLRDGRKNNVRFRSAETVERVRLDTKDFQFLFAEGESLVFMDKETYDQVTLPRDLLGDAAAFLQDGMDVVMELYEEEAISVQLPDTIEATIVEADAVVKGQTASSSYKPAVLDNGVRVMVPPHIASGTRIVVDVYEQTYVRRAD</sequence>
<dbReference type="SUPFAM" id="SSF50249">
    <property type="entry name" value="Nucleic acid-binding proteins"/>
    <property type="match status" value="2"/>
</dbReference>
<dbReference type="Gene3D" id="2.40.50.140">
    <property type="entry name" value="Nucleic acid-binding proteins"/>
    <property type="match status" value="2"/>
</dbReference>
<dbReference type="PANTHER" id="PTHR30053:SF14">
    <property type="entry name" value="TRANSLATION ELONGATION FACTOR KOW-LIKE DOMAIN-CONTAINING PROTEIN"/>
    <property type="match status" value="1"/>
</dbReference>
<dbReference type="FunFam" id="2.40.50.140:FF:000004">
    <property type="entry name" value="Elongation factor P"/>
    <property type="match status" value="1"/>
</dbReference>
<evidence type="ECO:0000256" key="1">
    <source>
        <dbReference type="ARBA" id="ARBA00004496"/>
    </source>
</evidence>
<keyword evidence="5 7" id="KW-0251">Elongation factor</keyword>
<dbReference type="SMART" id="SM00841">
    <property type="entry name" value="Elong-fact-P_C"/>
    <property type="match status" value="1"/>
</dbReference>
<evidence type="ECO:0000259" key="10">
    <source>
        <dbReference type="SMART" id="SM00841"/>
    </source>
</evidence>